<feature type="region of interest" description="Disordered" evidence="3">
    <location>
        <begin position="1"/>
        <end position="25"/>
    </location>
</feature>
<evidence type="ECO:0000256" key="3">
    <source>
        <dbReference type="SAM" id="MobiDB-lite"/>
    </source>
</evidence>
<evidence type="ECO:0000313" key="6">
    <source>
        <dbReference type="Proteomes" id="UP001497392"/>
    </source>
</evidence>
<dbReference type="PANTHER" id="PTHR43333:SF1">
    <property type="entry name" value="D-ISOMER SPECIFIC 2-HYDROXYACID DEHYDROGENASE NAD-BINDING DOMAIN-CONTAINING PROTEIN"/>
    <property type="match status" value="1"/>
</dbReference>
<proteinExistence type="predicted"/>
<reference evidence="5 6" key="1">
    <citation type="submission" date="2024-06" db="EMBL/GenBank/DDBJ databases">
        <authorList>
            <person name="Kraege A."/>
            <person name="Thomma B."/>
        </authorList>
    </citation>
    <scope>NUCLEOTIDE SEQUENCE [LARGE SCALE GENOMIC DNA]</scope>
</reference>
<dbReference type="EMBL" id="CAXHTA020000002">
    <property type="protein sequence ID" value="CAL5219435.1"/>
    <property type="molecule type" value="Genomic_DNA"/>
</dbReference>
<keyword evidence="2" id="KW-0520">NAD</keyword>
<dbReference type="Pfam" id="PF02826">
    <property type="entry name" value="2-Hacid_dh_C"/>
    <property type="match status" value="1"/>
</dbReference>
<feature type="domain" description="D-isomer specific 2-hydroxyacid dehydrogenase NAD-binding" evidence="4">
    <location>
        <begin position="171"/>
        <end position="342"/>
    </location>
</feature>
<dbReference type="Gene3D" id="3.40.50.720">
    <property type="entry name" value="NAD(P)-binding Rossmann-like Domain"/>
    <property type="match status" value="2"/>
</dbReference>
<evidence type="ECO:0000313" key="5">
    <source>
        <dbReference type="EMBL" id="CAL5219435.1"/>
    </source>
</evidence>
<dbReference type="Proteomes" id="UP001497392">
    <property type="component" value="Unassembled WGS sequence"/>
</dbReference>
<evidence type="ECO:0000256" key="2">
    <source>
        <dbReference type="ARBA" id="ARBA00023027"/>
    </source>
</evidence>
<dbReference type="SUPFAM" id="SSF52283">
    <property type="entry name" value="Formate/glycerate dehydrogenase catalytic domain-like"/>
    <property type="match status" value="1"/>
</dbReference>
<protein>
    <submittedName>
        <fullName evidence="5">G1265 protein</fullName>
    </submittedName>
</protein>
<accession>A0ABP1FLE0</accession>
<dbReference type="SUPFAM" id="SSF51735">
    <property type="entry name" value="NAD(P)-binding Rossmann-fold domains"/>
    <property type="match status" value="1"/>
</dbReference>
<dbReference type="InterPro" id="IPR006140">
    <property type="entry name" value="D-isomer_DH_NAD-bd"/>
</dbReference>
<keyword evidence="6" id="KW-1185">Reference proteome</keyword>
<dbReference type="InterPro" id="IPR036291">
    <property type="entry name" value="NAD(P)-bd_dom_sf"/>
</dbReference>
<organism evidence="5 6">
    <name type="scientific">Coccomyxa viridis</name>
    <dbReference type="NCBI Taxonomy" id="1274662"/>
    <lineage>
        <taxon>Eukaryota</taxon>
        <taxon>Viridiplantae</taxon>
        <taxon>Chlorophyta</taxon>
        <taxon>core chlorophytes</taxon>
        <taxon>Trebouxiophyceae</taxon>
        <taxon>Trebouxiophyceae incertae sedis</taxon>
        <taxon>Coccomyxaceae</taxon>
        <taxon>Coccomyxa</taxon>
    </lineage>
</organism>
<sequence length="379" mass="42232">MGRTSFSTLQQLPQHRAAPQPHKAATLQKCHLGRGYIRVAAEMASSSKSAKARILVLHTPDAPELKVLDKLPEGATVLGVGRTLKDLQGLGLSEEDWKSVNVLLNCGSPVKRNLEEIWPHLPNLAWLHSLTAGVEHILFPALVDGPVTLTNAKGNFSHSLAEYTLAACNWFAKDFHRLRAQQKAKKWEPFNVEELRNKTMGIVGYGDIGQACARIARAFGMKIIAMRRSEKLSPEEEQAGLKVYTPDKLNDLMADSDYVVMALPYTESTHHLVNAEAVNSMRSHGVLINVGRGKTLDQDAVVKALQEKRIRGAALDVFETEPLPKESPLYELDNCLLSPHCADRTASFWFEAVEQFMQNLERYVKGEELFNVVDKKRGY</sequence>
<feature type="compositionally biased region" description="Polar residues" evidence="3">
    <location>
        <begin position="1"/>
        <end position="13"/>
    </location>
</feature>
<name>A0ABP1FLE0_9CHLO</name>
<dbReference type="PANTHER" id="PTHR43333">
    <property type="entry name" value="2-HACID_DH_C DOMAIN-CONTAINING PROTEIN"/>
    <property type="match status" value="1"/>
</dbReference>
<dbReference type="CDD" id="cd05300">
    <property type="entry name" value="2-Hacid_dh_1"/>
    <property type="match status" value="1"/>
</dbReference>
<evidence type="ECO:0000256" key="1">
    <source>
        <dbReference type="ARBA" id="ARBA00023002"/>
    </source>
</evidence>
<gene>
    <name evidence="5" type="primary">g1265</name>
    <name evidence="5" type="ORF">VP750_LOCUS1094</name>
</gene>
<keyword evidence="1" id="KW-0560">Oxidoreductase</keyword>
<evidence type="ECO:0000259" key="4">
    <source>
        <dbReference type="Pfam" id="PF02826"/>
    </source>
</evidence>
<comment type="caution">
    <text evidence="5">The sequence shown here is derived from an EMBL/GenBank/DDBJ whole genome shotgun (WGS) entry which is preliminary data.</text>
</comment>